<dbReference type="AlphaFoldDB" id="A0A6L7EUQ5"/>
<evidence type="ECO:0000256" key="1">
    <source>
        <dbReference type="SAM" id="Phobius"/>
    </source>
</evidence>
<accession>A0A6L7EUQ5</accession>
<dbReference type="EMBL" id="WUEK01000007">
    <property type="protein sequence ID" value="MXG90450.1"/>
    <property type="molecule type" value="Genomic_DNA"/>
</dbReference>
<feature type="transmembrane region" description="Helical" evidence="1">
    <location>
        <begin position="12"/>
        <end position="31"/>
    </location>
</feature>
<evidence type="ECO:0000313" key="2">
    <source>
        <dbReference type="EMBL" id="MXG90450.1"/>
    </source>
</evidence>
<dbReference type="Proteomes" id="UP000473325">
    <property type="component" value="Unassembled WGS sequence"/>
</dbReference>
<sequence>MEVSLKRWGAGLLASFAVGVAAILVQMVGLVRGERAVWVPAMVVGLAAITVVVGCSLGLAVEVWRAWRATRDSTRPQSPRPPRVG</sequence>
<comment type="caution">
    <text evidence="2">The sequence shown here is derived from an EMBL/GenBank/DDBJ whole genome shotgun (WGS) entry which is preliminary data.</text>
</comment>
<keyword evidence="1" id="KW-0812">Transmembrane</keyword>
<proteinExistence type="predicted"/>
<name>A0A6L7EUQ5_9ACTN</name>
<keyword evidence="1" id="KW-1133">Transmembrane helix</keyword>
<gene>
    <name evidence="2" type="ORF">GRQ65_12920</name>
</gene>
<keyword evidence="1" id="KW-0472">Membrane</keyword>
<protein>
    <submittedName>
        <fullName evidence="2">Uncharacterized protein</fullName>
    </submittedName>
</protein>
<dbReference type="RefSeq" id="WP_160878383.1">
    <property type="nucleotide sequence ID" value="NZ_WUEK01000007.1"/>
</dbReference>
<feature type="transmembrane region" description="Helical" evidence="1">
    <location>
        <begin position="37"/>
        <end position="61"/>
    </location>
</feature>
<organism evidence="2 3">
    <name type="scientific">Nocardioides flavescens</name>
    <dbReference type="NCBI Taxonomy" id="2691959"/>
    <lineage>
        <taxon>Bacteria</taxon>
        <taxon>Bacillati</taxon>
        <taxon>Actinomycetota</taxon>
        <taxon>Actinomycetes</taxon>
        <taxon>Propionibacteriales</taxon>
        <taxon>Nocardioidaceae</taxon>
        <taxon>Nocardioides</taxon>
    </lineage>
</organism>
<evidence type="ECO:0000313" key="3">
    <source>
        <dbReference type="Proteomes" id="UP000473325"/>
    </source>
</evidence>
<keyword evidence="3" id="KW-1185">Reference proteome</keyword>
<reference evidence="2 3" key="1">
    <citation type="submission" date="2019-12" db="EMBL/GenBank/DDBJ databases">
        <authorList>
            <person name="Kun Z."/>
        </authorList>
    </citation>
    <scope>NUCLEOTIDE SEQUENCE [LARGE SCALE GENOMIC DNA]</scope>
    <source>
        <strain evidence="2 3">YIM 123512</strain>
    </source>
</reference>